<accession>A0A0K8PVQ5</accession>
<feature type="non-terminal residue" evidence="3">
    <location>
        <position position="63"/>
    </location>
</feature>
<evidence type="ECO:0000256" key="1">
    <source>
        <dbReference type="SAM" id="MobiDB-lite"/>
    </source>
</evidence>
<keyword evidence="2" id="KW-0472">Membrane</keyword>
<evidence type="ECO:0000313" key="3">
    <source>
        <dbReference type="EMBL" id="GAP51564.1"/>
    </source>
</evidence>
<protein>
    <submittedName>
        <fullName evidence="3">ABC transporter permease</fullName>
    </submittedName>
</protein>
<feature type="region of interest" description="Disordered" evidence="1">
    <location>
        <begin position="1"/>
        <end position="37"/>
    </location>
</feature>
<dbReference type="EMBL" id="DF968377">
    <property type="protein sequence ID" value="GAP51564.1"/>
    <property type="molecule type" value="Genomic_DNA"/>
</dbReference>
<sequence>MNRTTHPPGGRPLLDRSGAATAAPLPARTSSRRQPRPRSQQWAAWAFLAPVTLYLVLFYAYPL</sequence>
<keyword evidence="2" id="KW-1133">Transmembrane helix</keyword>
<proteinExistence type="predicted"/>
<evidence type="ECO:0000313" key="4">
    <source>
        <dbReference type="Proteomes" id="UP000053859"/>
    </source>
</evidence>
<gene>
    <name evidence="3" type="ORF">SAZU_6426</name>
</gene>
<keyword evidence="4" id="KW-1185">Reference proteome</keyword>
<name>A0A0K8PVQ5_STRAJ</name>
<keyword evidence="2" id="KW-0812">Transmembrane</keyword>
<evidence type="ECO:0000256" key="2">
    <source>
        <dbReference type="SAM" id="Phobius"/>
    </source>
</evidence>
<dbReference type="Proteomes" id="UP000053859">
    <property type="component" value="Unassembled WGS sequence"/>
</dbReference>
<reference evidence="3" key="1">
    <citation type="journal article" date="2015" name="Genome Announc.">
        <title>Draft Genome Sequence of Thiostrepton-Producing Streptomyces azureus ATCC 14921.</title>
        <authorList>
            <person name="Sakihara K."/>
            <person name="Maeda J."/>
            <person name="Tashiro K."/>
            <person name="Fujino Y."/>
            <person name="Kuhara S."/>
            <person name="Ohshima T."/>
            <person name="Ogata S."/>
            <person name="Doi K."/>
        </authorList>
    </citation>
    <scope>NUCLEOTIDE SEQUENCE [LARGE SCALE GENOMIC DNA]</scope>
    <source>
        <strain evidence="3">ATCC14921</strain>
    </source>
</reference>
<organism evidence="3 4">
    <name type="scientific">Streptomyces azureus</name>
    <dbReference type="NCBI Taxonomy" id="146537"/>
    <lineage>
        <taxon>Bacteria</taxon>
        <taxon>Bacillati</taxon>
        <taxon>Actinomycetota</taxon>
        <taxon>Actinomycetes</taxon>
        <taxon>Kitasatosporales</taxon>
        <taxon>Streptomycetaceae</taxon>
        <taxon>Streptomyces</taxon>
    </lineage>
</organism>
<feature type="transmembrane region" description="Helical" evidence="2">
    <location>
        <begin position="42"/>
        <end position="61"/>
    </location>
</feature>
<dbReference type="AlphaFoldDB" id="A0A0K8PVQ5"/>